<gene>
    <name evidence="9" type="ORF">IAR55_000728</name>
</gene>
<evidence type="ECO:0000256" key="6">
    <source>
        <dbReference type="ARBA" id="ARBA00023136"/>
    </source>
</evidence>
<name>A0AAW0Z3P6_9TREE</name>
<feature type="region of interest" description="Disordered" evidence="8">
    <location>
        <begin position="220"/>
        <end position="286"/>
    </location>
</feature>
<organism evidence="9 10">
    <name type="scientific">Kwoniella newhampshirensis</name>
    <dbReference type="NCBI Taxonomy" id="1651941"/>
    <lineage>
        <taxon>Eukaryota</taxon>
        <taxon>Fungi</taxon>
        <taxon>Dikarya</taxon>
        <taxon>Basidiomycota</taxon>
        <taxon>Agaricomycotina</taxon>
        <taxon>Tremellomycetes</taxon>
        <taxon>Tremellales</taxon>
        <taxon>Cryptococcaceae</taxon>
        <taxon>Kwoniella</taxon>
    </lineage>
</organism>
<feature type="compositionally biased region" description="Gly residues" evidence="8">
    <location>
        <begin position="238"/>
        <end position="250"/>
    </location>
</feature>
<reference evidence="9 10" key="1">
    <citation type="journal article" date="2024" name="bioRxiv">
        <title>Comparative genomics of Cryptococcus and Kwoniella reveals pathogenesis evolution and contrasting karyotype dynamics via intercentromeric recombination or chromosome fusion.</title>
        <authorList>
            <person name="Coelho M.A."/>
            <person name="David-Palma M."/>
            <person name="Shea T."/>
            <person name="Bowers K."/>
            <person name="McGinley-Smith S."/>
            <person name="Mohammad A.W."/>
            <person name="Gnirke A."/>
            <person name="Yurkov A.M."/>
            <person name="Nowrousian M."/>
            <person name="Sun S."/>
            <person name="Cuomo C.A."/>
            <person name="Heitman J."/>
        </authorList>
    </citation>
    <scope>NUCLEOTIDE SEQUENCE [LARGE SCALE GENOMIC DNA]</scope>
    <source>
        <strain evidence="9 10">CBS 13917</strain>
    </source>
</reference>
<keyword evidence="6" id="KW-0472">Membrane</keyword>
<dbReference type="Proteomes" id="UP001388673">
    <property type="component" value="Unassembled WGS sequence"/>
</dbReference>
<accession>A0AAW0Z3P6</accession>
<dbReference type="PANTHER" id="PTHR13148:SF0">
    <property type="entry name" value="POST-GPI ATTACHMENT TO PROTEINS FACTOR 3"/>
    <property type="match status" value="1"/>
</dbReference>
<comment type="subcellular location">
    <subcellularLocation>
        <location evidence="1">Endomembrane system</location>
        <topology evidence="1">Multi-pass membrane protein</topology>
    </subcellularLocation>
    <subcellularLocation>
        <location evidence="7">Endoplasmic reticulum membrane</location>
        <topology evidence="7">Multi-pass membrane protein</topology>
    </subcellularLocation>
</comment>
<dbReference type="Pfam" id="PF04080">
    <property type="entry name" value="Per1"/>
    <property type="match status" value="2"/>
</dbReference>
<dbReference type="GeneID" id="92177988"/>
<comment type="function">
    <text evidence="7">Involved in the lipid remodeling steps of GPI-anchor maturation.</text>
</comment>
<dbReference type="InterPro" id="IPR007217">
    <property type="entry name" value="Per1-like"/>
</dbReference>
<keyword evidence="10" id="KW-1185">Reference proteome</keyword>
<dbReference type="GO" id="GO:0005789">
    <property type="term" value="C:endoplasmic reticulum membrane"/>
    <property type="evidence" value="ECO:0007669"/>
    <property type="project" value="UniProtKB-SubCell"/>
</dbReference>
<dbReference type="RefSeq" id="XP_066805063.1">
    <property type="nucleotide sequence ID" value="XM_066943862.1"/>
</dbReference>
<sequence length="286" mass="31659">MFRPSLPILLTLTILLFLPLILASSGDRNPTFQHCLKGCQLTYCDPSQPPIPAYLRAFGWTCAENCAYECTHSFTDNIRPGSRFHQFYGKWAFYRFGPFQEPFSILMSLGNLWVNLKGLQDLKRRVRDENRMKPWLVALGWVQVNTWVWSSVFHGREAFTPLSLVFLTSLAMSLELFDFSPLFRLVDAHSLWHAATIPITIAWWQFMINDAIELEGSMLGGSSGGGGGSRSEKFPLSGGNGNSNGSGGGLEASEPPRTPNFAQLAAGTAGALRRSPSPSPKITKPE</sequence>
<evidence type="ECO:0000256" key="3">
    <source>
        <dbReference type="ARBA" id="ARBA00022692"/>
    </source>
</evidence>
<feature type="signal peptide" evidence="7">
    <location>
        <begin position="1"/>
        <end position="23"/>
    </location>
</feature>
<keyword evidence="3" id="KW-0812">Transmembrane</keyword>
<evidence type="ECO:0000256" key="5">
    <source>
        <dbReference type="ARBA" id="ARBA00022989"/>
    </source>
</evidence>
<evidence type="ECO:0000313" key="10">
    <source>
        <dbReference type="Proteomes" id="UP001388673"/>
    </source>
</evidence>
<feature type="chain" id="PRO_5043098355" description="Post-GPI attachment to proteins factor 3" evidence="7">
    <location>
        <begin position="24"/>
        <end position="286"/>
    </location>
</feature>
<dbReference type="PANTHER" id="PTHR13148">
    <property type="entry name" value="PER1-RELATED"/>
    <property type="match status" value="1"/>
</dbReference>
<proteinExistence type="inferred from homology"/>
<keyword evidence="5" id="KW-1133">Transmembrane helix</keyword>
<evidence type="ECO:0000256" key="7">
    <source>
        <dbReference type="RuleBase" id="RU365066"/>
    </source>
</evidence>
<dbReference type="KEGG" id="kne:92177988"/>
<evidence type="ECO:0000256" key="4">
    <source>
        <dbReference type="ARBA" id="ARBA00022729"/>
    </source>
</evidence>
<evidence type="ECO:0000256" key="2">
    <source>
        <dbReference type="ARBA" id="ARBA00022502"/>
    </source>
</evidence>
<evidence type="ECO:0000256" key="8">
    <source>
        <dbReference type="SAM" id="MobiDB-lite"/>
    </source>
</evidence>
<comment type="similarity">
    <text evidence="7">Belongs to the PGAP3 family.</text>
</comment>
<dbReference type="GO" id="GO:0016788">
    <property type="term" value="F:hydrolase activity, acting on ester bonds"/>
    <property type="evidence" value="ECO:0007669"/>
    <property type="project" value="TreeGrafter"/>
</dbReference>
<evidence type="ECO:0000256" key="1">
    <source>
        <dbReference type="ARBA" id="ARBA00004127"/>
    </source>
</evidence>
<comment type="caution">
    <text evidence="9">The sequence shown here is derived from an EMBL/GenBank/DDBJ whole genome shotgun (WGS) entry which is preliminary data.</text>
</comment>
<dbReference type="AlphaFoldDB" id="A0AAW0Z3P6"/>
<dbReference type="GO" id="GO:0006506">
    <property type="term" value="P:GPI anchor biosynthetic process"/>
    <property type="evidence" value="ECO:0007669"/>
    <property type="project" value="UniProtKB-KW"/>
</dbReference>
<keyword evidence="2 7" id="KW-0337">GPI-anchor biosynthesis</keyword>
<keyword evidence="4 7" id="KW-0732">Signal</keyword>
<protein>
    <recommendedName>
        <fullName evidence="7">Post-GPI attachment to proteins factor 3</fullName>
    </recommendedName>
</protein>
<dbReference type="EMBL" id="JBCAWK010000002">
    <property type="protein sequence ID" value="KAK8865584.1"/>
    <property type="molecule type" value="Genomic_DNA"/>
</dbReference>
<keyword evidence="7" id="KW-0256">Endoplasmic reticulum</keyword>
<evidence type="ECO:0000313" key="9">
    <source>
        <dbReference type="EMBL" id="KAK8865584.1"/>
    </source>
</evidence>
<feature type="compositionally biased region" description="Gly residues" evidence="8">
    <location>
        <begin position="220"/>
        <end position="229"/>
    </location>
</feature>